<organism evidence="6 7">
    <name type="scientific">Mucilaginibacter sabulilitoris</name>
    <dbReference type="NCBI Taxonomy" id="1173583"/>
    <lineage>
        <taxon>Bacteria</taxon>
        <taxon>Pseudomonadati</taxon>
        <taxon>Bacteroidota</taxon>
        <taxon>Sphingobacteriia</taxon>
        <taxon>Sphingobacteriales</taxon>
        <taxon>Sphingobacteriaceae</taxon>
        <taxon>Mucilaginibacter</taxon>
    </lineage>
</organism>
<dbReference type="InterPro" id="IPR039448">
    <property type="entry name" value="Beta_helix"/>
</dbReference>
<dbReference type="Gene3D" id="1.50.10.100">
    <property type="entry name" value="Chondroitin AC/alginate lyase"/>
    <property type="match status" value="1"/>
</dbReference>
<dbReference type="PANTHER" id="PTHR22990:SF15">
    <property type="entry name" value="F-BOX ONLY PROTEIN 10"/>
    <property type="match status" value="1"/>
</dbReference>
<dbReference type="InterPro" id="IPR012334">
    <property type="entry name" value="Pectin_lyas_fold"/>
</dbReference>
<dbReference type="Proteomes" id="UP001324380">
    <property type="component" value="Chromosome"/>
</dbReference>
<dbReference type="InterPro" id="IPR008929">
    <property type="entry name" value="Chondroitin_lyas"/>
</dbReference>
<evidence type="ECO:0000313" key="7">
    <source>
        <dbReference type="Proteomes" id="UP001324380"/>
    </source>
</evidence>
<dbReference type="RefSeq" id="WP_321563856.1">
    <property type="nucleotide sequence ID" value="NZ_CP139558.1"/>
</dbReference>
<dbReference type="PANTHER" id="PTHR22990">
    <property type="entry name" value="F-BOX ONLY PROTEIN"/>
    <property type="match status" value="1"/>
</dbReference>
<keyword evidence="2" id="KW-0677">Repeat</keyword>
<reference evidence="6 7" key="1">
    <citation type="submission" date="2023-11" db="EMBL/GenBank/DDBJ databases">
        <title>Analysis of the Genomes of Mucilaginibacter gossypii cycad 4 and M. sabulilitoris SNA2: microbes with the potential for plant growth promotion.</title>
        <authorList>
            <person name="Hirsch A.M."/>
            <person name="Humm E."/>
            <person name="Rubbi M."/>
            <person name="Del Vecchio G."/>
            <person name="Ha S.M."/>
            <person name="Pellegrini M."/>
            <person name="Gunsalus R.P."/>
        </authorList>
    </citation>
    <scope>NUCLEOTIDE SEQUENCE [LARGE SCALE GENOMIC DNA]</scope>
    <source>
        <strain evidence="6 7">SNA2</strain>
    </source>
</reference>
<evidence type="ECO:0000259" key="4">
    <source>
        <dbReference type="Pfam" id="PF05426"/>
    </source>
</evidence>
<dbReference type="InterPro" id="IPR051550">
    <property type="entry name" value="SCF-Subunits/Alg-Epimerases"/>
</dbReference>
<evidence type="ECO:0000256" key="2">
    <source>
        <dbReference type="ARBA" id="ARBA00022737"/>
    </source>
</evidence>
<gene>
    <name evidence="6" type="ORF">SNE25_04300</name>
</gene>
<dbReference type="InterPro" id="IPR006626">
    <property type="entry name" value="PbH1"/>
</dbReference>
<dbReference type="EMBL" id="CP139558">
    <property type="protein sequence ID" value="WPU94740.1"/>
    <property type="molecule type" value="Genomic_DNA"/>
</dbReference>
<dbReference type="SUPFAM" id="SSF48230">
    <property type="entry name" value="Chondroitin AC/alginate lyase"/>
    <property type="match status" value="1"/>
</dbReference>
<evidence type="ECO:0000259" key="5">
    <source>
        <dbReference type="Pfam" id="PF13229"/>
    </source>
</evidence>
<dbReference type="SUPFAM" id="SSF51126">
    <property type="entry name" value="Pectin lyase-like"/>
    <property type="match status" value="1"/>
</dbReference>
<sequence>MKLIVKILQITVIITLTAFGTNLVFAQNKFLKSFQHPGMMQSKTDLETMKANINAGKQPWKAAFEKLKAATPLDYKTKAVAHLSQGAYGTDDRGGKELLRSAGIAYDAALLWYITGDKRYANESVAILNAWSAKLWDFDGNNAKLLAGLSGHYLLNAAEVIRYSNADWKPLEVDQFKRFMLSVYYPLIKDFFPEANGNWDASMINTMLCIGIFCDNHEIFDRAVSKYIYGNGNGGIVKYIYPGGQIQEATRDWGHVQLGLGEFAKAAQTAWTQGVDLFSIAGNRLALGFEYASKFLLNEDVPVYGVISGRERGGLRDIYETIYNFYHFQKNLDMPYTRRIVERTRTESTSALLVSLRNDLIEPGTLTRLPEPGMGALLAGATTDTGKSYPSNAVLIRPGESIQAALDHCSDGATIVLLKGVHTLASPLQLPSNVSIIGSGRQSILFLSPNLKDAAIINRSPDMHNVSLTNFLIEGGLNVTESEDPNNNRRLRSYQHAAPRAGILFRGQSDSIMNNIRLVQLTVQNCTQNGVYIAGANKVDIQSCDLSDNGSSVAPGPGLQHNLYLKHVTNVKVGLCRLDTSPFGNGLQLSESSHAEIWGNETARNKKNGIYISGTSDLLIRQNQMEGNDANGLLAENARGLTVNKNTSRNNGEKGLSLVKTSANSPGNIIVDNGK</sequence>
<dbReference type="GO" id="GO:0016829">
    <property type="term" value="F:lyase activity"/>
    <property type="evidence" value="ECO:0007669"/>
    <property type="project" value="UniProtKB-KW"/>
</dbReference>
<dbReference type="Pfam" id="PF05426">
    <property type="entry name" value="Alginate_lyase"/>
    <property type="match status" value="1"/>
</dbReference>
<feature type="domain" description="Right handed beta helix" evidence="5">
    <location>
        <begin position="502"/>
        <end position="667"/>
    </location>
</feature>
<evidence type="ECO:0000256" key="1">
    <source>
        <dbReference type="ARBA" id="ARBA00022729"/>
    </source>
</evidence>
<keyword evidence="7" id="KW-1185">Reference proteome</keyword>
<dbReference type="InterPro" id="IPR011050">
    <property type="entry name" value="Pectin_lyase_fold/virulence"/>
</dbReference>
<keyword evidence="1" id="KW-0732">Signal</keyword>
<evidence type="ECO:0000256" key="3">
    <source>
        <dbReference type="ARBA" id="ARBA00023239"/>
    </source>
</evidence>
<dbReference type="SMART" id="SM00710">
    <property type="entry name" value="PbH1"/>
    <property type="match status" value="6"/>
</dbReference>
<dbReference type="InterPro" id="IPR008397">
    <property type="entry name" value="Alginate_lyase_dom"/>
</dbReference>
<dbReference type="Pfam" id="PF13229">
    <property type="entry name" value="Beta_helix"/>
    <property type="match status" value="1"/>
</dbReference>
<accession>A0ABZ0TNK5</accession>
<dbReference type="Gene3D" id="2.160.20.10">
    <property type="entry name" value="Single-stranded right-handed beta-helix, Pectin lyase-like"/>
    <property type="match status" value="1"/>
</dbReference>
<proteinExistence type="predicted"/>
<name>A0ABZ0TNK5_9SPHI</name>
<protein>
    <submittedName>
        <fullName evidence="6">Alginate lyase family protein</fullName>
    </submittedName>
</protein>
<evidence type="ECO:0000313" key="6">
    <source>
        <dbReference type="EMBL" id="WPU94740.1"/>
    </source>
</evidence>
<keyword evidence="3 6" id="KW-0456">Lyase</keyword>
<feature type="domain" description="Alginate lyase" evidence="4">
    <location>
        <begin position="91"/>
        <end position="299"/>
    </location>
</feature>